<dbReference type="CDD" id="cd12148">
    <property type="entry name" value="fungal_TF_MHR"/>
    <property type="match status" value="1"/>
</dbReference>
<evidence type="ECO:0000256" key="4">
    <source>
        <dbReference type="ARBA" id="ARBA00023242"/>
    </source>
</evidence>
<sequence length="692" mass="76732">MFTIFGVNTPSSSSSEKIPPPTQPRPKRAQVSRACDWCRLTRVKCDSVRPCRNCKEAKRECVNAGRDDFKSVAAATKEVQRLRSQVQELETSMMASSSNDDGGYRKRSGPVKWRGSMANGAQYGPSSLRYFSHRLAAFTKLDINPQTQSKAVKDPAWDSIIRSGQLQRQQQDVLFDLFWQGHHAVYPVLDEAGFRKHYNSLWESPTRRKPCPLVDSVLALCIQFGATYMSHGSSNDDTSTPGRDFYLRAQAFLSQNSESQSLMTAQCYFLNAVYLLATDQVNSAYTLAGTAIRVAQSLGLQHEAVHDEPTELGQSESRKRLWNCLVMLDVKLSVHLGRPFAIQDLCPEEKGPVPDQRAETLGPAFTLGSELGINWLTFQYERRRLFDLVREIHEEFYSVCEGILGEIKVSDFYQHPPSREKCAQFLFVQLKKLKNWAQELPDGLKTPRQNGIPLSIDRSALDLSHSEPLWLQRQRLILELEYHTFSIILRRPFISFLPTPALGTLSSDNHCIVAGNCAITVTNMLHQVLKDSDILTGWYQVEDWQHNAVFALAGFACGYPICPLSPSLRRTISTAAAVFGMIGAADKVELANKLRDKSFEILKDFGAKIGITNLIMALPGGDSTETTAHTPVDAGLEAIDIGDTSVPGIGALNGIDAEILWTDGPTGSLLWGDLMQDLATGLMPPIGEGTSA</sequence>
<evidence type="ECO:0000256" key="5">
    <source>
        <dbReference type="SAM" id="Coils"/>
    </source>
</evidence>
<dbReference type="EMBL" id="JAZAVK010000007">
    <property type="protein sequence ID" value="KAK7432134.1"/>
    <property type="molecule type" value="Genomic_DNA"/>
</dbReference>
<gene>
    <name evidence="8" type="ORF">QQZ08_001424</name>
</gene>
<keyword evidence="1" id="KW-0479">Metal-binding</keyword>
<keyword evidence="3" id="KW-0804">Transcription</keyword>
<evidence type="ECO:0000256" key="2">
    <source>
        <dbReference type="ARBA" id="ARBA00023015"/>
    </source>
</evidence>
<dbReference type="Pfam" id="PF04082">
    <property type="entry name" value="Fungal_trans"/>
    <property type="match status" value="1"/>
</dbReference>
<feature type="coiled-coil region" evidence="5">
    <location>
        <begin position="72"/>
        <end position="99"/>
    </location>
</feature>
<evidence type="ECO:0000256" key="1">
    <source>
        <dbReference type="ARBA" id="ARBA00022723"/>
    </source>
</evidence>
<accession>A0ABR1IFQ9</accession>
<organism evidence="8 9">
    <name type="scientific">Neonectria magnoliae</name>
    <dbReference type="NCBI Taxonomy" id="2732573"/>
    <lineage>
        <taxon>Eukaryota</taxon>
        <taxon>Fungi</taxon>
        <taxon>Dikarya</taxon>
        <taxon>Ascomycota</taxon>
        <taxon>Pezizomycotina</taxon>
        <taxon>Sordariomycetes</taxon>
        <taxon>Hypocreomycetidae</taxon>
        <taxon>Hypocreales</taxon>
        <taxon>Nectriaceae</taxon>
        <taxon>Neonectria</taxon>
    </lineage>
</organism>
<dbReference type="SUPFAM" id="SSF57701">
    <property type="entry name" value="Zn2/Cys6 DNA-binding domain"/>
    <property type="match status" value="1"/>
</dbReference>
<dbReference type="SMART" id="SM00906">
    <property type="entry name" value="Fungal_trans"/>
    <property type="match status" value="1"/>
</dbReference>
<keyword evidence="2" id="KW-0805">Transcription regulation</keyword>
<dbReference type="PANTHER" id="PTHR47424">
    <property type="entry name" value="REGULATORY PROTEIN GAL4"/>
    <property type="match status" value="1"/>
</dbReference>
<feature type="region of interest" description="Disordered" evidence="6">
    <location>
        <begin position="1"/>
        <end position="29"/>
    </location>
</feature>
<dbReference type="CDD" id="cd00067">
    <property type="entry name" value="GAL4"/>
    <property type="match status" value="1"/>
</dbReference>
<keyword evidence="4" id="KW-0539">Nucleus</keyword>
<dbReference type="PROSITE" id="PS00463">
    <property type="entry name" value="ZN2_CY6_FUNGAL_1"/>
    <property type="match status" value="1"/>
</dbReference>
<name>A0ABR1IFQ9_9HYPO</name>
<keyword evidence="5" id="KW-0175">Coiled coil</keyword>
<feature type="compositionally biased region" description="Polar residues" evidence="6">
    <location>
        <begin position="1"/>
        <end position="10"/>
    </location>
</feature>
<dbReference type="InterPro" id="IPR007219">
    <property type="entry name" value="XnlR_reg_dom"/>
</dbReference>
<dbReference type="Gene3D" id="4.10.240.10">
    <property type="entry name" value="Zn(2)-C6 fungal-type DNA-binding domain"/>
    <property type="match status" value="1"/>
</dbReference>
<protein>
    <recommendedName>
        <fullName evidence="7">Zn(2)-C6 fungal-type domain-containing protein</fullName>
    </recommendedName>
</protein>
<comment type="caution">
    <text evidence="8">The sequence shown here is derived from an EMBL/GenBank/DDBJ whole genome shotgun (WGS) entry which is preliminary data.</text>
</comment>
<dbReference type="SMART" id="SM00066">
    <property type="entry name" value="GAL4"/>
    <property type="match status" value="1"/>
</dbReference>
<keyword evidence="9" id="KW-1185">Reference proteome</keyword>
<dbReference type="InterPro" id="IPR001138">
    <property type="entry name" value="Zn2Cys6_DnaBD"/>
</dbReference>
<evidence type="ECO:0000313" key="9">
    <source>
        <dbReference type="Proteomes" id="UP001498421"/>
    </source>
</evidence>
<evidence type="ECO:0000259" key="7">
    <source>
        <dbReference type="PROSITE" id="PS50048"/>
    </source>
</evidence>
<feature type="domain" description="Zn(2)-C6 fungal-type" evidence="7">
    <location>
        <begin position="34"/>
        <end position="63"/>
    </location>
</feature>
<dbReference type="Proteomes" id="UP001498421">
    <property type="component" value="Unassembled WGS sequence"/>
</dbReference>
<dbReference type="Pfam" id="PF00172">
    <property type="entry name" value="Zn_clus"/>
    <property type="match status" value="1"/>
</dbReference>
<evidence type="ECO:0000256" key="3">
    <source>
        <dbReference type="ARBA" id="ARBA00023163"/>
    </source>
</evidence>
<proteinExistence type="predicted"/>
<dbReference type="InterPro" id="IPR036864">
    <property type="entry name" value="Zn2-C6_fun-type_DNA-bd_sf"/>
</dbReference>
<evidence type="ECO:0000313" key="8">
    <source>
        <dbReference type="EMBL" id="KAK7432134.1"/>
    </source>
</evidence>
<reference evidence="8 9" key="1">
    <citation type="journal article" date="2025" name="Microbiol. Resour. Announc.">
        <title>Draft genome sequences for Neonectria magnoliae and Neonectria punicea, canker pathogens of Liriodendron tulipifera and Acer saccharum in West Virginia.</title>
        <authorList>
            <person name="Petronek H.M."/>
            <person name="Kasson M.T."/>
            <person name="Metheny A.M."/>
            <person name="Stauder C.M."/>
            <person name="Lovett B."/>
            <person name="Lynch S.C."/>
            <person name="Garnas J.R."/>
            <person name="Kasson L.R."/>
            <person name="Stajich J.E."/>
        </authorList>
    </citation>
    <scope>NUCLEOTIDE SEQUENCE [LARGE SCALE GENOMIC DNA]</scope>
    <source>
        <strain evidence="8 9">NRRL 64651</strain>
    </source>
</reference>
<dbReference type="PROSITE" id="PS50048">
    <property type="entry name" value="ZN2_CY6_FUNGAL_2"/>
    <property type="match status" value="1"/>
</dbReference>
<evidence type="ECO:0000256" key="6">
    <source>
        <dbReference type="SAM" id="MobiDB-lite"/>
    </source>
</evidence>
<dbReference type="PANTHER" id="PTHR47424:SF12">
    <property type="entry name" value="TRANSCRIPTION FACTOR ASQA"/>
    <property type="match status" value="1"/>
</dbReference>
<dbReference type="InterPro" id="IPR051127">
    <property type="entry name" value="Fungal_SecMet_Regulators"/>
</dbReference>